<evidence type="ECO:0000313" key="8">
    <source>
        <dbReference type="Proteomes" id="UP001596527"/>
    </source>
</evidence>
<evidence type="ECO:0000256" key="5">
    <source>
        <dbReference type="SAM" id="Phobius"/>
    </source>
</evidence>
<reference evidence="8" key="1">
    <citation type="journal article" date="2019" name="Int. J. Syst. Evol. Microbiol.">
        <title>The Global Catalogue of Microorganisms (GCM) 10K type strain sequencing project: providing services to taxonomists for standard genome sequencing and annotation.</title>
        <authorList>
            <consortium name="The Broad Institute Genomics Platform"/>
            <consortium name="The Broad Institute Genome Sequencing Center for Infectious Disease"/>
            <person name="Wu L."/>
            <person name="Ma J."/>
        </authorList>
    </citation>
    <scope>NUCLEOTIDE SEQUENCE [LARGE SCALE GENOMIC DNA]</scope>
    <source>
        <strain evidence="8">CCUG 56698</strain>
    </source>
</reference>
<keyword evidence="5" id="KW-0472">Membrane</keyword>
<keyword evidence="5" id="KW-0812">Transmembrane</keyword>
<dbReference type="InterPro" id="IPR011712">
    <property type="entry name" value="Sig_transdc_His_kin_sub3_dim/P"/>
</dbReference>
<dbReference type="EMBL" id="JBHTEF010000001">
    <property type="protein sequence ID" value="MFC7581653.1"/>
    <property type="molecule type" value="Genomic_DNA"/>
</dbReference>
<dbReference type="Pfam" id="PF07730">
    <property type="entry name" value="HisKA_3"/>
    <property type="match status" value="1"/>
</dbReference>
<evidence type="ECO:0000256" key="3">
    <source>
        <dbReference type="ARBA" id="ARBA00023012"/>
    </source>
</evidence>
<name>A0ABW2SQC0_9ACTO</name>
<evidence type="ECO:0000256" key="1">
    <source>
        <dbReference type="ARBA" id="ARBA00022679"/>
    </source>
</evidence>
<feature type="region of interest" description="Disordered" evidence="4">
    <location>
        <begin position="324"/>
        <end position="343"/>
    </location>
</feature>
<feature type="transmembrane region" description="Helical" evidence="5">
    <location>
        <begin position="15"/>
        <end position="34"/>
    </location>
</feature>
<dbReference type="GO" id="GO:0016301">
    <property type="term" value="F:kinase activity"/>
    <property type="evidence" value="ECO:0007669"/>
    <property type="project" value="UniProtKB-KW"/>
</dbReference>
<proteinExistence type="predicted"/>
<keyword evidence="5" id="KW-1133">Transmembrane helix</keyword>
<keyword evidence="8" id="KW-1185">Reference proteome</keyword>
<dbReference type="PANTHER" id="PTHR24421">
    <property type="entry name" value="NITRATE/NITRITE SENSOR PROTEIN NARX-RELATED"/>
    <property type="match status" value="1"/>
</dbReference>
<sequence>MTRSPEAPERGGPTSLVWASPFMVFFVFPVLGAVEYGLGHPLGAALLAATIGMILVYAASWLINPVAPARRSVSLPFALTSAALAVLQIAMAVVIWAMGSTGAAYMVTFIAAAWVLQAPRRLILPGASLTPALALAESLLTPGNEVIFPLVAVGMTALFCLLVRSGIAREARERLDHRRALALSREAERSRISSDLHDILGQTLTGITVKADLAGRLLDAGRAETARTQIDELTELSREALADVRAVVARTRAMLPETEVEAARDLLDAAGVRLDVARPGEPAPGAPSSLVAHTIREGVTNALAHAEPTRIDIEIRGDGVRVTNDGYSPRKAQTTAGGGSGLEGLRARAAQDGPGTVTWGPVAGRRWALELRLR</sequence>
<evidence type="ECO:0000313" key="7">
    <source>
        <dbReference type="EMBL" id="MFC7581653.1"/>
    </source>
</evidence>
<dbReference type="Gene3D" id="3.30.565.10">
    <property type="entry name" value="Histidine kinase-like ATPase, C-terminal domain"/>
    <property type="match status" value="1"/>
</dbReference>
<feature type="domain" description="Signal transduction histidine kinase subgroup 3 dimerisation and phosphoacceptor" evidence="6">
    <location>
        <begin position="188"/>
        <end position="252"/>
    </location>
</feature>
<organism evidence="7 8">
    <name type="scientific">Schaalia naturae</name>
    <dbReference type="NCBI Taxonomy" id="635203"/>
    <lineage>
        <taxon>Bacteria</taxon>
        <taxon>Bacillati</taxon>
        <taxon>Actinomycetota</taxon>
        <taxon>Actinomycetes</taxon>
        <taxon>Actinomycetales</taxon>
        <taxon>Actinomycetaceae</taxon>
        <taxon>Schaalia</taxon>
    </lineage>
</organism>
<dbReference type="InterPro" id="IPR036890">
    <property type="entry name" value="HATPase_C_sf"/>
</dbReference>
<comment type="caution">
    <text evidence="7">The sequence shown here is derived from an EMBL/GenBank/DDBJ whole genome shotgun (WGS) entry which is preliminary data.</text>
</comment>
<dbReference type="Gene3D" id="1.20.5.1930">
    <property type="match status" value="1"/>
</dbReference>
<evidence type="ECO:0000256" key="2">
    <source>
        <dbReference type="ARBA" id="ARBA00022777"/>
    </source>
</evidence>
<feature type="transmembrane region" description="Helical" evidence="5">
    <location>
        <begin position="41"/>
        <end position="63"/>
    </location>
</feature>
<feature type="transmembrane region" description="Helical" evidence="5">
    <location>
        <begin position="146"/>
        <end position="167"/>
    </location>
</feature>
<accession>A0ABW2SQC0</accession>
<evidence type="ECO:0000259" key="6">
    <source>
        <dbReference type="Pfam" id="PF07730"/>
    </source>
</evidence>
<dbReference type="InterPro" id="IPR050482">
    <property type="entry name" value="Sensor_HK_TwoCompSys"/>
</dbReference>
<dbReference type="Proteomes" id="UP001596527">
    <property type="component" value="Unassembled WGS sequence"/>
</dbReference>
<dbReference type="PANTHER" id="PTHR24421:SF63">
    <property type="entry name" value="SENSOR HISTIDINE KINASE DESK"/>
    <property type="match status" value="1"/>
</dbReference>
<evidence type="ECO:0000256" key="4">
    <source>
        <dbReference type="SAM" id="MobiDB-lite"/>
    </source>
</evidence>
<keyword evidence="1" id="KW-0808">Transferase</keyword>
<gene>
    <name evidence="7" type="ORF">ACFQWG_10655</name>
</gene>
<protein>
    <submittedName>
        <fullName evidence="7">Sensor histidine kinase</fullName>
    </submittedName>
</protein>
<keyword evidence="2 7" id="KW-0418">Kinase</keyword>
<feature type="transmembrane region" description="Helical" evidence="5">
    <location>
        <begin position="83"/>
        <end position="115"/>
    </location>
</feature>
<dbReference type="RefSeq" id="WP_380975141.1">
    <property type="nucleotide sequence ID" value="NZ_JBHTEF010000001.1"/>
</dbReference>
<keyword evidence="3" id="KW-0902">Two-component regulatory system</keyword>